<keyword evidence="10" id="KW-0969">Cilium</keyword>
<dbReference type="NCBIfam" id="TIGR03506">
    <property type="entry name" value="FlgEFG_subfam"/>
    <property type="match status" value="1"/>
</dbReference>
<protein>
    <recommendedName>
        <fullName evidence="3 5">Flagellar hook protein FlgE</fullName>
    </recommendedName>
</protein>
<dbReference type="InterPro" id="IPR020013">
    <property type="entry name" value="Flagellar_FlgE/F/G"/>
</dbReference>
<evidence type="ECO:0000259" key="7">
    <source>
        <dbReference type="Pfam" id="PF06429"/>
    </source>
</evidence>
<dbReference type="EMBL" id="JAFBDT010000001">
    <property type="protein sequence ID" value="MBM7560589.1"/>
    <property type="molecule type" value="Genomic_DNA"/>
</dbReference>
<feature type="domain" description="Flagellar hook protein FlgE D2" evidence="8">
    <location>
        <begin position="173"/>
        <end position="333"/>
    </location>
</feature>
<proteinExistence type="inferred from homology"/>
<name>A0ABS2MMG1_9FIRM</name>
<keyword evidence="11" id="KW-1185">Reference proteome</keyword>
<feature type="domain" description="Flagellar basal-body/hook protein C-terminal" evidence="7">
    <location>
        <begin position="415"/>
        <end position="459"/>
    </location>
</feature>
<accession>A0ABS2MMG1</accession>
<evidence type="ECO:0000259" key="6">
    <source>
        <dbReference type="Pfam" id="PF00460"/>
    </source>
</evidence>
<dbReference type="InterPro" id="IPR037925">
    <property type="entry name" value="FlgE/F/G-like"/>
</dbReference>
<dbReference type="Pfam" id="PF06429">
    <property type="entry name" value="Flg_bbr_C"/>
    <property type="match status" value="1"/>
</dbReference>
<dbReference type="Proteomes" id="UP000767854">
    <property type="component" value="Unassembled WGS sequence"/>
</dbReference>
<dbReference type="PANTHER" id="PTHR30435:SF1">
    <property type="entry name" value="FLAGELLAR HOOK PROTEIN FLGE"/>
    <property type="match status" value="1"/>
</dbReference>
<dbReference type="InterPro" id="IPR001444">
    <property type="entry name" value="Flag_bb_rod_N"/>
</dbReference>
<keyword evidence="4 5" id="KW-0975">Bacterial flagellum</keyword>
<dbReference type="Pfam" id="PF00460">
    <property type="entry name" value="Flg_bb_rod"/>
    <property type="match status" value="1"/>
</dbReference>
<keyword evidence="10" id="KW-0282">Flagellum</keyword>
<dbReference type="InterPro" id="IPR011491">
    <property type="entry name" value="FlgE_D2"/>
</dbReference>
<evidence type="ECO:0000256" key="4">
    <source>
        <dbReference type="ARBA" id="ARBA00023143"/>
    </source>
</evidence>
<dbReference type="InterPro" id="IPR010930">
    <property type="entry name" value="Flg_bb/hook_C_dom"/>
</dbReference>
<dbReference type="Gene3D" id="2.60.98.20">
    <property type="entry name" value="Flagellar hook protein FlgE"/>
    <property type="match status" value="1"/>
</dbReference>
<evidence type="ECO:0000259" key="8">
    <source>
        <dbReference type="Pfam" id="PF07559"/>
    </source>
</evidence>
<dbReference type="InterPro" id="IPR053967">
    <property type="entry name" value="LlgE_F_G-like_D1"/>
</dbReference>
<comment type="function">
    <text evidence="5">A flexible structure which links the flagellar filament to the drive apparatus in the basal body.</text>
</comment>
<evidence type="ECO:0000259" key="9">
    <source>
        <dbReference type="Pfam" id="PF22692"/>
    </source>
</evidence>
<evidence type="ECO:0000313" key="11">
    <source>
        <dbReference type="Proteomes" id="UP000767854"/>
    </source>
</evidence>
<evidence type="ECO:0000256" key="2">
    <source>
        <dbReference type="ARBA" id="ARBA00009677"/>
    </source>
</evidence>
<dbReference type="PANTHER" id="PTHR30435">
    <property type="entry name" value="FLAGELLAR PROTEIN"/>
    <property type="match status" value="1"/>
</dbReference>
<dbReference type="Pfam" id="PF22692">
    <property type="entry name" value="LlgE_F_G_D1"/>
    <property type="match status" value="1"/>
</dbReference>
<organism evidence="10 11">
    <name type="scientific">Fusibacter tunisiensis</name>
    <dbReference type="NCBI Taxonomy" id="1008308"/>
    <lineage>
        <taxon>Bacteria</taxon>
        <taxon>Bacillati</taxon>
        <taxon>Bacillota</taxon>
        <taxon>Clostridia</taxon>
        <taxon>Eubacteriales</taxon>
        <taxon>Eubacteriales Family XII. Incertae Sedis</taxon>
        <taxon>Fusibacter</taxon>
    </lineage>
</organism>
<dbReference type="RefSeq" id="WP_204661113.1">
    <property type="nucleotide sequence ID" value="NZ_JAFBDT010000001.1"/>
</dbReference>
<comment type="similarity">
    <text evidence="2 5">Belongs to the flagella basal body rod proteins family.</text>
</comment>
<dbReference type="SUPFAM" id="SSF117143">
    <property type="entry name" value="Flagellar hook protein flgE"/>
    <property type="match status" value="1"/>
</dbReference>
<evidence type="ECO:0000256" key="1">
    <source>
        <dbReference type="ARBA" id="ARBA00004117"/>
    </source>
</evidence>
<evidence type="ECO:0000256" key="5">
    <source>
        <dbReference type="RuleBase" id="RU362116"/>
    </source>
</evidence>
<dbReference type="InterPro" id="IPR037058">
    <property type="entry name" value="Falgellar_hook_FlgE_sf"/>
</dbReference>
<reference evidence="10 11" key="1">
    <citation type="submission" date="2021-01" db="EMBL/GenBank/DDBJ databases">
        <title>Genomic Encyclopedia of Type Strains, Phase IV (KMG-IV): sequencing the most valuable type-strain genomes for metagenomic binning, comparative biology and taxonomic classification.</title>
        <authorList>
            <person name="Goeker M."/>
        </authorList>
    </citation>
    <scope>NUCLEOTIDE SEQUENCE [LARGE SCALE GENOMIC DNA]</scope>
    <source>
        <strain evidence="10 11">DSM 24436</strain>
    </source>
</reference>
<evidence type="ECO:0000313" key="10">
    <source>
        <dbReference type="EMBL" id="MBM7560589.1"/>
    </source>
</evidence>
<comment type="subcellular location">
    <subcellularLocation>
        <location evidence="1 5">Bacterial flagellum basal body</location>
    </subcellularLocation>
</comment>
<dbReference type="Pfam" id="PF07559">
    <property type="entry name" value="FlgE_D2"/>
    <property type="match status" value="1"/>
</dbReference>
<feature type="domain" description="Flagellar hook protein FlgE/F/G-like D1" evidence="9">
    <location>
        <begin position="95"/>
        <end position="149"/>
    </location>
</feature>
<gene>
    <name evidence="10" type="ORF">JOC49_000098</name>
</gene>
<keyword evidence="10" id="KW-0966">Cell projection</keyword>
<comment type="caution">
    <text evidence="10">The sequence shown here is derived from an EMBL/GenBank/DDBJ whole genome shotgun (WGS) entry which is preliminary data.</text>
</comment>
<sequence>MMRSMFSGVSSLKAHQLRMDVIGNNIANVNTVGYKSSAVSFSEMYSQTLAGASSSSQSRGGTNPMQVGLGTNTAAIAVNHTKGSIQRTDVATDLMVDGEGFFMVSPARNGENIMYTRAGNFSMDSSGYLVTVEGYYVLDKDFEPIQVNMSETVNASATSKLLVSGNINYNDKEYGVTVDAYDSLGDTHTFDIKFLEDPITTATSADLTADNAVSVRKMTITMQRESGDLRVFPGGTDAIADDGDGLGEYIGDSAETFYVGFDENGNVVGLYDSAYATLTDERNIPIPGAAALNIPLNKSMFYLNGDDTSPNAQTSFSQYAQDSDARGIQMDGFSAGSISSFNISSKGEVISYYTNGNTNMYEEEDDKKPQIIGLVSFDNPGGLMKMGSNMFQATPNSGSPKYGIPASGSFGSLTPGALEMSNVDLSAQFTDMITTQRGFQANSRVITTSDEILQELVNLKR</sequence>
<evidence type="ECO:0000256" key="3">
    <source>
        <dbReference type="ARBA" id="ARBA00019015"/>
    </source>
</evidence>
<feature type="domain" description="Flagellar basal body rod protein N-terminal" evidence="6">
    <location>
        <begin position="8"/>
        <end position="35"/>
    </location>
</feature>